<comment type="caution">
    <text evidence="2">The sequence shown here is derived from an EMBL/GenBank/DDBJ whole genome shotgun (WGS) entry which is preliminary data.</text>
</comment>
<name>A0ABR0FD44_9PEZI</name>
<reference evidence="2 3" key="1">
    <citation type="journal article" date="2023" name="bioRxiv">
        <title>High-quality genome assemblies of four members of thePodospora anserinaspecies complex.</title>
        <authorList>
            <person name="Ament-Velasquez S.L."/>
            <person name="Vogan A.A."/>
            <person name="Wallerman O."/>
            <person name="Hartmann F."/>
            <person name="Gautier V."/>
            <person name="Silar P."/>
            <person name="Giraud T."/>
            <person name="Johannesson H."/>
        </authorList>
    </citation>
    <scope>NUCLEOTIDE SEQUENCE [LARGE SCALE GENOMIC DNA]</scope>
    <source>
        <strain evidence="2 3">CBS 112042</strain>
    </source>
</reference>
<proteinExistence type="predicted"/>
<protein>
    <submittedName>
        <fullName evidence="2">Uncharacterized protein</fullName>
    </submittedName>
</protein>
<evidence type="ECO:0000313" key="3">
    <source>
        <dbReference type="Proteomes" id="UP001322138"/>
    </source>
</evidence>
<dbReference type="EMBL" id="JAFFGZ010000008">
    <property type="protein sequence ID" value="KAK4640955.1"/>
    <property type="molecule type" value="Genomic_DNA"/>
</dbReference>
<dbReference type="Proteomes" id="UP001322138">
    <property type="component" value="Unassembled WGS sequence"/>
</dbReference>
<evidence type="ECO:0000313" key="2">
    <source>
        <dbReference type="EMBL" id="KAK4640955.1"/>
    </source>
</evidence>
<accession>A0ABR0FD44</accession>
<organism evidence="2 3">
    <name type="scientific">Podospora bellae-mahoneyi</name>
    <dbReference type="NCBI Taxonomy" id="2093777"/>
    <lineage>
        <taxon>Eukaryota</taxon>
        <taxon>Fungi</taxon>
        <taxon>Dikarya</taxon>
        <taxon>Ascomycota</taxon>
        <taxon>Pezizomycotina</taxon>
        <taxon>Sordariomycetes</taxon>
        <taxon>Sordariomycetidae</taxon>
        <taxon>Sordariales</taxon>
        <taxon>Podosporaceae</taxon>
        <taxon>Podospora</taxon>
    </lineage>
</organism>
<gene>
    <name evidence="2" type="ORF">QC761_0097250</name>
</gene>
<evidence type="ECO:0000256" key="1">
    <source>
        <dbReference type="SAM" id="MobiDB-lite"/>
    </source>
</evidence>
<dbReference type="RefSeq" id="XP_062729931.1">
    <property type="nucleotide sequence ID" value="XM_062873051.1"/>
</dbReference>
<dbReference type="GeneID" id="87892416"/>
<keyword evidence="3" id="KW-1185">Reference proteome</keyword>
<sequence>MTKRDKKPSTNPPKDDGPKKTTKPITKQTIKLVSLQPDKRKTKQNTKQTTKHNNNQTINQNHGQPTRRNRPPAGSARGNAKKNGTKNFNYLVEELELPDGKTYLELATSPLDTDELGGGEQTFEFQEGFMVEGDQTPLSPFTWGAAAQSSGRTRSKTVSWPLVFSLLSDPTDADAPLKNKIAIVKDKGPDDDEPVDENYSYNLFTYADASQQSSNKYVFSGSNQSVIPGGHVMSNTFIPLKILDTRLCGDWPGRQQAYTRDWLTFCAFTVALELEKPDQDQRNIHDLLPNELVPKYQDPEELKRKLSQWDGSHLVARDSAGSVPAMAGAKFLYHLLHRDDMKSMSASKLARHIFIRWCLVAHIAASVAKEPFSVKARFWKIPKEAVLNRNSELVYQMVPDLLTWTVKSEILRDKSISKDLINSLKLFDNQGHRKKINEKWGKFMTMVFDAATVPGIKARLALPTDNLQNMVLLGSHPQGYYNTYIEKNDLKLLISKGYTWGSSHPFPTNMQPDAIVPFPRGTRLIKPSVYATKPTTISKTNIKIAGNWPRIRTQNAVMDNISANEASHIRNGKPDSAQEPENLVFGTFEANTEMIRFESYLKRIANGTFKTETEVTLRTEVSTHDSKVGNGKSLPWLTPQLFYQWSFHLNEICGSAVLKNPTQGQIRRVKTFDLFSQSHPMLFEVDVDEVFDAKLADADKELRDVVALFLFSQSELGAAYNTNANVRSRL</sequence>
<feature type="compositionally biased region" description="Low complexity" evidence="1">
    <location>
        <begin position="45"/>
        <end position="64"/>
    </location>
</feature>
<feature type="region of interest" description="Disordered" evidence="1">
    <location>
        <begin position="1"/>
        <end position="85"/>
    </location>
</feature>